<reference evidence="1 2" key="1">
    <citation type="submission" date="2018-06" db="EMBL/GenBank/DDBJ databases">
        <authorList>
            <consortium name="Pathogen Informatics"/>
            <person name="Doyle S."/>
        </authorList>
    </citation>
    <scope>NUCLEOTIDE SEQUENCE [LARGE SCALE GENOMIC DNA]</scope>
    <source>
        <strain evidence="1 2">NCTC11544</strain>
    </source>
</reference>
<dbReference type="EMBL" id="UGYN01000002">
    <property type="protein sequence ID" value="SUI58975.1"/>
    <property type="molecule type" value="Genomic_DNA"/>
</dbReference>
<dbReference type="Proteomes" id="UP000255529">
    <property type="component" value="Unassembled WGS sequence"/>
</dbReference>
<name>A0A2X2JE17_9GAMM</name>
<evidence type="ECO:0000313" key="1">
    <source>
        <dbReference type="EMBL" id="SUI58975.1"/>
    </source>
</evidence>
<sequence>MTRKRSPALSVTLFKSLPFGRHTLQALFYLGFVQKTNSRDLIFSVARHNLLLLKA</sequence>
<protein>
    <submittedName>
        <fullName evidence="1">Uncharacterized protein</fullName>
    </submittedName>
</protein>
<evidence type="ECO:0000313" key="2">
    <source>
        <dbReference type="Proteomes" id="UP000255529"/>
    </source>
</evidence>
<proteinExistence type="predicted"/>
<organism evidence="1 2">
    <name type="scientific">Serratia quinivorans</name>
    <dbReference type="NCBI Taxonomy" id="137545"/>
    <lineage>
        <taxon>Bacteria</taxon>
        <taxon>Pseudomonadati</taxon>
        <taxon>Pseudomonadota</taxon>
        <taxon>Gammaproteobacteria</taxon>
        <taxon>Enterobacterales</taxon>
        <taxon>Yersiniaceae</taxon>
        <taxon>Serratia</taxon>
    </lineage>
</organism>
<accession>A0A2X2JE17</accession>
<gene>
    <name evidence="1" type="ORF">NCTC11544_01966</name>
</gene>
<dbReference type="AlphaFoldDB" id="A0A2X2JE17"/>